<dbReference type="SMART" id="SM00827">
    <property type="entry name" value="PKS_AT"/>
    <property type="match status" value="1"/>
</dbReference>
<dbReference type="InterPro" id="IPR009081">
    <property type="entry name" value="PP-bd_ACP"/>
</dbReference>
<dbReference type="SMART" id="SM00825">
    <property type="entry name" value="PKS_KS"/>
    <property type="match status" value="1"/>
</dbReference>
<gene>
    <name evidence="9" type="ORF">DCS_03296</name>
</gene>
<dbReference type="EMBL" id="LAYC01000001">
    <property type="protein sequence ID" value="KYK62149.1"/>
    <property type="molecule type" value="Genomic_DNA"/>
</dbReference>
<dbReference type="Gene3D" id="3.40.366.10">
    <property type="entry name" value="Malonyl-Coenzyme A Acyl Carrier Protein, domain 2"/>
    <property type="match status" value="1"/>
</dbReference>
<dbReference type="InterPro" id="IPR029069">
    <property type="entry name" value="HotDog_dom_sf"/>
</dbReference>
<dbReference type="PANTHER" id="PTHR43775">
    <property type="entry name" value="FATTY ACID SYNTHASE"/>
    <property type="match status" value="1"/>
</dbReference>
<comment type="caution">
    <text evidence="9">The sequence shown here is derived from an EMBL/GenBank/DDBJ whole genome shotgun (WGS) entry which is preliminary data.</text>
</comment>
<evidence type="ECO:0000256" key="6">
    <source>
        <dbReference type="ARBA" id="ARBA00023002"/>
    </source>
</evidence>
<dbReference type="Gene3D" id="1.10.1200.10">
    <property type="entry name" value="ACP-like"/>
    <property type="match status" value="2"/>
</dbReference>
<proteinExistence type="predicted"/>
<dbReference type="InterPro" id="IPR014031">
    <property type="entry name" value="Ketoacyl_synth_C"/>
</dbReference>
<dbReference type="NCBIfam" id="TIGR01733">
    <property type="entry name" value="AA-adenyl-dom"/>
    <property type="match status" value="1"/>
</dbReference>
<dbReference type="SUPFAM" id="SSF52151">
    <property type="entry name" value="FabD/lysophospholipase-like"/>
    <property type="match status" value="1"/>
</dbReference>
<dbReference type="SUPFAM" id="SSF54637">
    <property type="entry name" value="Thioesterase/thiol ester dehydrase-isomerase"/>
    <property type="match status" value="1"/>
</dbReference>
<dbReference type="RefSeq" id="XP_040661501.1">
    <property type="nucleotide sequence ID" value="XM_040800618.1"/>
</dbReference>
<dbReference type="PROSITE" id="PS00455">
    <property type="entry name" value="AMP_BINDING"/>
    <property type="match status" value="1"/>
</dbReference>
<dbReference type="InterPro" id="IPR050091">
    <property type="entry name" value="PKS_NRPS_Biosynth_Enz"/>
</dbReference>
<dbReference type="InterPro" id="IPR025110">
    <property type="entry name" value="AMP-bd_C"/>
</dbReference>
<dbReference type="InterPro" id="IPR036736">
    <property type="entry name" value="ACP-like_sf"/>
</dbReference>
<dbReference type="STRING" id="98403.A0A151GYF7"/>
<dbReference type="SUPFAM" id="SSF56801">
    <property type="entry name" value="Acetyl-CoA synthetase-like"/>
    <property type="match status" value="1"/>
</dbReference>
<dbReference type="CDD" id="cd03443">
    <property type="entry name" value="PaaI_thioesterase"/>
    <property type="match status" value="1"/>
</dbReference>
<dbReference type="Pfam" id="PF00109">
    <property type="entry name" value="ketoacyl-synt"/>
    <property type="match status" value="1"/>
</dbReference>
<dbReference type="InterPro" id="IPR016039">
    <property type="entry name" value="Thiolase-like"/>
</dbReference>
<dbReference type="GO" id="GO:0032259">
    <property type="term" value="P:methylation"/>
    <property type="evidence" value="ECO:0007669"/>
    <property type="project" value="UniProtKB-KW"/>
</dbReference>
<dbReference type="Pfam" id="PF02801">
    <property type="entry name" value="Ketoacyl-synt_C"/>
    <property type="match status" value="1"/>
</dbReference>
<dbReference type="PROSITE" id="PS52004">
    <property type="entry name" value="KS3_2"/>
    <property type="match status" value="1"/>
</dbReference>
<dbReference type="Gene3D" id="3.10.129.10">
    <property type="entry name" value="Hotdog Thioesterase"/>
    <property type="match status" value="1"/>
</dbReference>
<dbReference type="InterPro" id="IPR020806">
    <property type="entry name" value="PKS_PP-bd"/>
</dbReference>
<evidence type="ECO:0000256" key="2">
    <source>
        <dbReference type="ARBA" id="ARBA00022553"/>
    </source>
</evidence>
<keyword evidence="2" id="KW-0597">Phosphoprotein</keyword>
<evidence type="ECO:0000256" key="5">
    <source>
        <dbReference type="ARBA" id="ARBA00022679"/>
    </source>
</evidence>
<dbReference type="GO" id="GO:0008168">
    <property type="term" value="F:methyltransferase activity"/>
    <property type="evidence" value="ECO:0007669"/>
    <property type="project" value="UniProtKB-KW"/>
</dbReference>
<reference evidence="9 10" key="1">
    <citation type="journal article" date="2016" name="Sci. Rep.">
        <title>Insights into Adaptations to a Near-Obligate Nematode Endoparasitic Lifestyle from the Finished Genome of Drechmeria coniospora.</title>
        <authorList>
            <person name="Zhang L."/>
            <person name="Zhou Z."/>
            <person name="Guo Q."/>
            <person name="Fokkens L."/>
            <person name="Miskei M."/>
            <person name="Pocsi I."/>
            <person name="Zhang W."/>
            <person name="Chen M."/>
            <person name="Wang L."/>
            <person name="Sun Y."/>
            <person name="Donzelli B.G."/>
            <person name="Gibson D.M."/>
            <person name="Nelson D.R."/>
            <person name="Luo J.G."/>
            <person name="Rep M."/>
            <person name="Liu H."/>
            <person name="Yang S."/>
            <person name="Wang J."/>
            <person name="Krasnoff S.B."/>
            <person name="Xu Y."/>
            <person name="Molnar I."/>
            <person name="Lin M."/>
        </authorList>
    </citation>
    <scope>NUCLEOTIDE SEQUENCE [LARGE SCALE GENOMIC DNA]</scope>
    <source>
        <strain evidence="9 10">ARSEF 6962</strain>
    </source>
</reference>
<dbReference type="SMART" id="SM00823">
    <property type="entry name" value="PKS_PP"/>
    <property type="match status" value="2"/>
</dbReference>
<dbReference type="GO" id="GO:0016491">
    <property type="term" value="F:oxidoreductase activity"/>
    <property type="evidence" value="ECO:0007669"/>
    <property type="project" value="UniProtKB-KW"/>
</dbReference>
<dbReference type="InterPro" id="IPR014030">
    <property type="entry name" value="Ketoacyl_synth_N"/>
</dbReference>
<dbReference type="SUPFAM" id="SSF53901">
    <property type="entry name" value="Thiolase-like"/>
    <property type="match status" value="1"/>
</dbReference>
<dbReference type="InterPro" id="IPR020845">
    <property type="entry name" value="AMP-binding_CS"/>
</dbReference>
<dbReference type="Gene3D" id="2.30.38.10">
    <property type="entry name" value="Luciferase, Domain 3"/>
    <property type="match status" value="1"/>
</dbReference>
<keyword evidence="4" id="KW-0489">Methyltransferase</keyword>
<dbReference type="InterPro" id="IPR014043">
    <property type="entry name" value="Acyl_transferase_dom"/>
</dbReference>
<dbReference type="Gene3D" id="3.30.70.3290">
    <property type="match status" value="1"/>
</dbReference>
<dbReference type="InterPro" id="IPR016036">
    <property type="entry name" value="Malonyl_transacylase_ACP-bd"/>
</dbReference>
<dbReference type="GO" id="GO:0031177">
    <property type="term" value="F:phosphopantetheine binding"/>
    <property type="evidence" value="ECO:0007669"/>
    <property type="project" value="InterPro"/>
</dbReference>
<evidence type="ECO:0000313" key="9">
    <source>
        <dbReference type="EMBL" id="KYK62149.1"/>
    </source>
</evidence>
<dbReference type="Pfam" id="PF00501">
    <property type="entry name" value="AMP-binding"/>
    <property type="match status" value="1"/>
</dbReference>
<keyword evidence="10" id="KW-1185">Reference proteome</keyword>
<dbReference type="Gene3D" id="3.30.300.30">
    <property type="match status" value="1"/>
</dbReference>
<dbReference type="GO" id="GO:0004315">
    <property type="term" value="F:3-oxoacyl-[acyl-carrier-protein] synthase activity"/>
    <property type="evidence" value="ECO:0007669"/>
    <property type="project" value="InterPro"/>
</dbReference>
<dbReference type="FunFam" id="3.40.47.10:FF:000019">
    <property type="entry name" value="Polyketide synthase type I"/>
    <property type="match status" value="1"/>
</dbReference>
<keyword evidence="5" id="KW-0808">Transferase</keyword>
<dbReference type="InterPro" id="IPR001227">
    <property type="entry name" value="Ac_transferase_dom_sf"/>
</dbReference>
<evidence type="ECO:0000259" key="7">
    <source>
        <dbReference type="PROSITE" id="PS50075"/>
    </source>
</evidence>
<dbReference type="Proteomes" id="UP000076580">
    <property type="component" value="Chromosome 01"/>
</dbReference>
<dbReference type="InterPro" id="IPR032821">
    <property type="entry name" value="PKS_assoc"/>
</dbReference>
<dbReference type="SUPFAM" id="SSF47336">
    <property type="entry name" value="ACP-like"/>
    <property type="match status" value="2"/>
</dbReference>
<dbReference type="GeneID" id="63715939"/>
<dbReference type="PROSITE" id="PS50075">
    <property type="entry name" value="CARRIER"/>
    <property type="match status" value="2"/>
</dbReference>
<keyword evidence="6" id="KW-0560">Oxidoreductase</keyword>
<accession>A0A151GYF7</accession>
<dbReference type="Pfam" id="PF16197">
    <property type="entry name" value="KAsynt_C_assoc"/>
    <property type="match status" value="1"/>
</dbReference>
<dbReference type="InterPro" id="IPR010071">
    <property type="entry name" value="AA_adenyl_dom"/>
</dbReference>
<dbReference type="SUPFAM" id="SSF55048">
    <property type="entry name" value="Probable ACP-binding domain of malonyl-CoA ACP transacylase"/>
    <property type="match status" value="1"/>
</dbReference>
<evidence type="ECO:0000256" key="3">
    <source>
        <dbReference type="ARBA" id="ARBA00022598"/>
    </source>
</evidence>
<dbReference type="Pfam" id="PF13193">
    <property type="entry name" value="AMP-binding_C"/>
    <property type="match status" value="1"/>
</dbReference>
<organism evidence="9 10">
    <name type="scientific">Drechmeria coniospora</name>
    <name type="common">Nematophagous fungus</name>
    <name type="synonym">Meria coniospora</name>
    <dbReference type="NCBI Taxonomy" id="98403"/>
    <lineage>
        <taxon>Eukaryota</taxon>
        <taxon>Fungi</taxon>
        <taxon>Dikarya</taxon>
        <taxon>Ascomycota</taxon>
        <taxon>Pezizomycotina</taxon>
        <taxon>Sordariomycetes</taxon>
        <taxon>Hypocreomycetidae</taxon>
        <taxon>Hypocreales</taxon>
        <taxon>Ophiocordycipitaceae</taxon>
        <taxon>Drechmeria</taxon>
    </lineage>
</organism>
<dbReference type="GO" id="GO:0004312">
    <property type="term" value="F:fatty acid synthase activity"/>
    <property type="evidence" value="ECO:0007669"/>
    <property type="project" value="TreeGrafter"/>
</dbReference>
<evidence type="ECO:0000256" key="4">
    <source>
        <dbReference type="ARBA" id="ARBA00022603"/>
    </source>
</evidence>
<dbReference type="PROSITE" id="PS00606">
    <property type="entry name" value="KS3_1"/>
    <property type="match status" value="1"/>
</dbReference>
<dbReference type="InParanoid" id="A0A151GYF7"/>
<protein>
    <recommendedName>
        <fullName evidence="11">Polyketide synthase</fullName>
    </recommendedName>
</protein>
<keyword evidence="3" id="KW-0436">Ligase</keyword>
<evidence type="ECO:0000256" key="1">
    <source>
        <dbReference type="ARBA" id="ARBA00022450"/>
    </source>
</evidence>
<name>A0A151GYF7_DRECN</name>
<dbReference type="InterPro" id="IPR045851">
    <property type="entry name" value="AMP-bd_C_sf"/>
</dbReference>
<dbReference type="GO" id="GO:0044550">
    <property type="term" value="P:secondary metabolite biosynthetic process"/>
    <property type="evidence" value="ECO:0007669"/>
    <property type="project" value="UniProtKB-ARBA"/>
</dbReference>
<dbReference type="InterPro" id="IPR016035">
    <property type="entry name" value="Acyl_Trfase/lysoPLipase"/>
</dbReference>
<dbReference type="InterPro" id="IPR000873">
    <property type="entry name" value="AMP-dep_synth/lig_dom"/>
</dbReference>
<feature type="domain" description="Carrier" evidence="7">
    <location>
        <begin position="1565"/>
        <end position="1642"/>
    </location>
</feature>
<evidence type="ECO:0008006" key="11">
    <source>
        <dbReference type="Google" id="ProtNLM"/>
    </source>
</evidence>
<feature type="domain" description="Carrier" evidence="7">
    <location>
        <begin position="532"/>
        <end position="607"/>
    </location>
</feature>
<dbReference type="GO" id="GO:0016874">
    <property type="term" value="F:ligase activity"/>
    <property type="evidence" value="ECO:0007669"/>
    <property type="project" value="UniProtKB-KW"/>
</dbReference>
<dbReference type="CDD" id="cd00833">
    <property type="entry name" value="PKS"/>
    <property type="match status" value="1"/>
</dbReference>
<evidence type="ECO:0000313" key="10">
    <source>
        <dbReference type="Proteomes" id="UP000076580"/>
    </source>
</evidence>
<dbReference type="InterPro" id="IPR018201">
    <property type="entry name" value="Ketoacyl_synth_AS"/>
</dbReference>
<dbReference type="Pfam" id="PF00698">
    <property type="entry name" value="Acyl_transf_1"/>
    <property type="match status" value="1"/>
</dbReference>
<dbReference type="FunFam" id="3.40.50.980:FF:000001">
    <property type="entry name" value="Non-ribosomal peptide synthetase"/>
    <property type="match status" value="1"/>
</dbReference>
<feature type="domain" description="Ketosynthase family 3 (KS3)" evidence="8">
    <location>
        <begin position="623"/>
        <end position="1052"/>
    </location>
</feature>
<dbReference type="Pfam" id="PF03061">
    <property type="entry name" value="4HBT"/>
    <property type="match status" value="1"/>
</dbReference>
<dbReference type="Gene3D" id="3.40.47.10">
    <property type="match status" value="1"/>
</dbReference>
<dbReference type="Pfam" id="PF00550">
    <property type="entry name" value="PP-binding"/>
    <property type="match status" value="2"/>
</dbReference>
<keyword evidence="1" id="KW-0596">Phosphopantetheine</keyword>
<dbReference type="PANTHER" id="PTHR43775:SF51">
    <property type="entry name" value="INACTIVE PHENOLPHTHIOCEROL SYNTHESIS POLYKETIDE SYNTHASE TYPE I PKS1-RELATED"/>
    <property type="match status" value="1"/>
</dbReference>
<dbReference type="GO" id="GO:0006633">
    <property type="term" value="P:fatty acid biosynthetic process"/>
    <property type="evidence" value="ECO:0007669"/>
    <property type="project" value="InterPro"/>
</dbReference>
<dbReference type="Gene3D" id="3.40.50.980">
    <property type="match status" value="2"/>
</dbReference>
<dbReference type="InterPro" id="IPR006683">
    <property type="entry name" value="Thioestr_dom"/>
</dbReference>
<dbReference type="InterPro" id="IPR020841">
    <property type="entry name" value="PKS_Beta-ketoAc_synthase_dom"/>
</dbReference>
<evidence type="ECO:0000259" key="8">
    <source>
        <dbReference type="PROSITE" id="PS52004"/>
    </source>
</evidence>
<sequence length="1916" mass="203880">MPPKDEMGDIPAPGGDLLHEQFNMTDDATMLGHVVHRLFEQAADKYAEKTALACSDASLSYRGLNGLANRLGRALRCRGVQSGHLVVIAMERSVNVVAAMLGVWKSGAAYVPVDIALPTERIRQMIDDAAPKIIVTDNYPPEALSRWKDACLSIEDAQIGLEPAGPDLGMPTRADEPAYVMYTSGSTGRPKGVEMSHGSVANYLLSMGRRAPGCSDHDRMLAVTTISFDMAIPELLVPLLCGATTVIARTEEARDAGALRSLMKRHEINVMQGTPATWQLLLDGGWRGEPRLSKVWTAGEALSRRLADRLLAYSDSVWNLYGPTETSYATVGRVYGGDEDVVVGTPIANAQVYVMDPDNLPSLASLNSTGELYIGGAGVAHGYLRNPGLTKERFVKNPFDGGVMYRTGDRACFVGPNRLRLLGRIDGQVKVRGYRIEPGDIEAAITKHADVDAATVVLRDGRLVAYCICGAGVKRDVGRLLRPWLAEALPAYMMPALFVKVHDFPLTTNGKVDRKALPDPVATGASTPMEAELATGLEAVILVVWRRVLGHDGIQIDDNFFQIGGDSARIIAVQAQLAELLGRPVSTAALFDYFTVRTLAAHLQHNPGEDGSAKASRQSGHDQADLAIVSMACRLPGGVTTPEDFWGLLDRGGDAITDVPVDRWDANALYDADADAPGTSYCRQGGFVDSTDSFDAGFFGMSPREARGLDPLQRIMLETCWEAIERAGYTSHDLRGSKTGVFLGVSHTAADNAGYDSTCLADLDGYAVTGSAGGTLSGRLSYVLGLEGPALTVDTACSSALVALDLACHALRRNECDLAIVGGVTLLSGPGLHVAFSRLRGMSADGRCRAFAADASGTGWGEGAAVVVLKRLPDALHDGDVVDAVVRGAAVNHGGRAAGLTVPSGPAQQRVVHAALEASGLAPADIDYIEAHGTGTKLGDPIEGEALAAVFGPSRAERPEPLWVGSAKSNIGHTQAAAGLVGILKVALAMRHEMIPRTLHVTEPTTAVDWQGARMAPVQVARPWKARVDRPRRAGVSAFGIGGTNAHVVVEEAPASTYHSPARQVPLPHVLPLLVSGRTAAALSQQSDKLLRYLRDAVEARLNDVAFSLATTRDHFRFRKVLMAADKDELLNLLADVPNGPLPPAHPVEPRLAMLFAGQGGQWPGMGRELATQYPVFRQALKEIASHFIPLLERPLLDVMWAAPDDNAAALLQRTDYAQPAIFALEVALWHLWTSWGVRPTVLLGHSIGELGVAHVAGVIDLPDACRLVAARGRLMQAVPLRGGMTSLAANAWEVTTALETLGLSNKIELAGHNTPTQTVASGDVDSLKRLARHFAGQGRATKALAVSHAFHSHHMDGMLDDLRAVAQTIRYHPLTGLAVVSSLTGLMVDAEELRQPEYWVRQARGAVRFCDAVRTLSAEQRINVFLELGPRRVLGPMAAATLGAAGEAPISYMASLAPGKHVVIQESLAALHVRHVPIDWRAYFAPFGCQRVELPTYAFQKDPLGPVRRISLKPVIAGPPPAQLEMKMNWHPVDRPALPHPIHDSGLPTPDSDILLAKENVDEEMVLDMVREAAAEALGLSSPNAVDLDAGLQELGIDSFTAVMMRGKLVHRTGLATSADAIDVLSSVNLRVLGQNLLSLMQKCLAPCSPSTSFPGFGEEALLSRSTPDSTPDVCPTPSALVAVASSFDASHRILCPALGLESSNISPHLLSAALNHFDSQSWCHDIMHDVSPTTGALPGYGRAIAFIPQAFSPGASSNLQFIGNTLAGNRGGTTQPPLPHMLSLFRPSDADHTRDPLRPINRVVSLFALGNGTAGHEGILHGGLTATLLDESISILHEINAALAKSGAAFAGANVTASLTVKFLAPIATAEPALCVTVWLEEVQGLYTTVKAELTNSRGQRLAAAESKYAAVEG</sequence>